<dbReference type="SUPFAM" id="SSF46955">
    <property type="entry name" value="Putative DNA-binding domain"/>
    <property type="match status" value="1"/>
</dbReference>
<dbReference type="InterPro" id="IPR047057">
    <property type="entry name" value="MerR_fam"/>
</dbReference>
<evidence type="ECO:0000313" key="4">
    <source>
        <dbReference type="EMBL" id="UUI03556.1"/>
    </source>
</evidence>
<reference evidence="4" key="1">
    <citation type="submission" date="2022-07" db="EMBL/GenBank/DDBJ databases">
        <title>FELIX.</title>
        <authorList>
            <person name="Wan K.H."/>
            <person name="Park S."/>
            <person name="Lawrence Q."/>
            <person name="Eichenberger J.P."/>
            <person name="Booth B.W."/>
            <person name="Piaggio A.J."/>
            <person name="Chandler J.C."/>
            <person name="Franklin A.B."/>
            <person name="Celniker S.E."/>
        </authorList>
    </citation>
    <scope>NUCLEOTIDE SEQUENCE</scope>
    <source>
        <strain evidence="4">QA-1986 374</strain>
    </source>
</reference>
<sequence length="153" mass="18189">MYSIGQLSKKTGVTVRTLDYYDEIKLLKPSSSTEGGHRLYNEDDVLRLQQILALKYMGFSLEQIKRNLNESVAAWEQSLEQQLSMIREQQKELQALEQALSGVLYSIQLEEEIKWPLIFDIIRLFQRDKDVVNHLYEKYFKEEEQKKDYEFTN</sequence>
<dbReference type="InterPro" id="IPR009061">
    <property type="entry name" value="DNA-bd_dom_put_sf"/>
</dbReference>
<gene>
    <name evidence="4" type="ORF">NP439_02345</name>
</gene>
<dbReference type="Proteomes" id="UP001059773">
    <property type="component" value="Chromosome"/>
</dbReference>
<dbReference type="Gene3D" id="1.10.1660.10">
    <property type="match status" value="1"/>
</dbReference>
<dbReference type="PANTHER" id="PTHR30204">
    <property type="entry name" value="REDOX-CYCLING DRUG-SENSING TRANSCRIPTIONAL ACTIVATOR SOXR"/>
    <property type="match status" value="1"/>
</dbReference>
<keyword evidence="1" id="KW-0238">DNA-binding</keyword>
<keyword evidence="5" id="KW-1185">Reference proteome</keyword>
<feature type="domain" description="HTH merR-type" evidence="3">
    <location>
        <begin position="1"/>
        <end position="70"/>
    </location>
</feature>
<dbReference type="EMBL" id="CP101914">
    <property type="protein sequence ID" value="UUI03556.1"/>
    <property type="molecule type" value="Genomic_DNA"/>
</dbReference>
<dbReference type="Pfam" id="PF13411">
    <property type="entry name" value="MerR_1"/>
    <property type="match status" value="1"/>
</dbReference>
<organism evidence="4 5">
    <name type="scientific">Oceanobacillus jeddahense</name>
    <dbReference type="NCBI Taxonomy" id="1462527"/>
    <lineage>
        <taxon>Bacteria</taxon>
        <taxon>Bacillati</taxon>
        <taxon>Bacillota</taxon>
        <taxon>Bacilli</taxon>
        <taxon>Bacillales</taxon>
        <taxon>Bacillaceae</taxon>
        <taxon>Oceanobacillus</taxon>
    </lineage>
</organism>
<dbReference type="PRINTS" id="PR00040">
    <property type="entry name" value="HTHMERR"/>
</dbReference>
<evidence type="ECO:0000313" key="5">
    <source>
        <dbReference type="Proteomes" id="UP001059773"/>
    </source>
</evidence>
<evidence type="ECO:0000256" key="2">
    <source>
        <dbReference type="SAM" id="Coils"/>
    </source>
</evidence>
<dbReference type="PROSITE" id="PS50937">
    <property type="entry name" value="HTH_MERR_2"/>
    <property type="match status" value="1"/>
</dbReference>
<feature type="coiled-coil region" evidence="2">
    <location>
        <begin position="72"/>
        <end position="99"/>
    </location>
</feature>
<dbReference type="InterPro" id="IPR000551">
    <property type="entry name" value="MerR-type_HTH_dom"/>
</dbReference>
<keyword evidence="2" id="KW-0175">Coiled coil</keyword>
<dbReference type="SMART" id="SM00422">
    <property type="entry name" value="HTH_MERR"/>
    <property type="match status" value="1"/>
</dbReference>
<accession>A0ABY5JTX1</accession>
<proteinExistence type="predicted"/>
<protein>
    <submittedName>
        <fullName evidence="4">MerR family transcriptional regulator</fullName>
    </submittedName>
</protein>
<dbReference type="PANTHER" id="PTHR30204:SF96">
    <property type="entry name" value="CHROMOSOME-ANCHORING PROTEIN RACA"/>
    <property type="match status" value="1"/>
</dbReference>
<evidence type="ECO:0000256" key="1">
    <source>
        <dbReference type="ARBA" id="ARBA00023125"/>
    </source>
</evidence>
<dbReference type="RefSeq" id="WP_256708615.1">
    <property type="nucleotide sequence ID" value="NZ_CP101914.1"/>
</dbReference>
<dbReference type="CDD" id="cd01106">
    <property type="entry name" value="HTH_TipAL-Mta"/>
    <property type="match status" value="1"/>
</dbReference>
<evidence type="ECO:0000259" key="3">
    <source>
        <dbReference type="PROSITE" id="PS50937"/>
    </source>
</evidence>
<name>A0ABY5JTX1_9BACI</name>